<dbReference type="Pfam" id="PF22359">
    <property type="entry name" value="Big-like"/>
    <property type="match status" value="1"/>
</dbReference>
<dbReference type="Gene3D" id="2.60.40.10">
    <property type="entry name" value="Immunoglobulins"/>
    <property type="match status" value="2"/>
</dbReference>
<dbReference type="Proteomes" id="UP001374803">
    <property type="component" value="Chromosome"/>
</dbReference>
<dbReference type="InterPro" id="IPR008964">
    <property type="entry name" value="Invasin/intimin_cell_adhesion"/>
</dbReference>
<proteinExistence type="predicted"/>
<dbReference type="RefSeq" id="WP_394830175.1">
    <property type="nucleotide sequence ID" value="NZ_CP089929.1"/>
</dbReference>
<keyword evidence="4" id="KW-1185">Reference proteome</keyword>
<name>A0ABZ2KPI9_9BACT</name>
<dbReference type="EMBL" id="CP089983">
    <property type="protein sequence ID" value="WXB00573.1"/>
    <property type="molecule type" value="Genomic_DNA"/>
</dbReference>
<feature type="domain" description="Surface layer protein bacterial Ig-like" evidence="2">
    <location>
        <begin position="607"/>
        <end position="651"/>
    </location>
</feature>
<evidence type="ECO:0000313" key="4">
    <source>
        <dbReference type="Proteomes" id="UP001374803"/>
    </source>
</evidence>
<evidence type="ECO:0000313" key="3">
    <source>
        <dbReference type="EMBL" id="WXB00573.1"/>
    </source>
</evidence>
<dbReference type="Gene3D" id="2.60.40.1080">
    <property type="match status" value="1"/>
</dbReference>
<sequence length="1225" mass="129845">MALVVALASFVGPACGRASDETTDSPTNEGETRNVALRQGESLGPVYYTLSFGTAGQGTEALAGTGLENHGAFGDGTNLRLFNGAASQANGVYAIARKNTCCETITQHVPNRVPAAGGTMSGGARFDGTALWLGHSRFQSGHAPPIGSESGAATGVLWNGSTGPANTGADIRGDAARRISVPVVTGTPTRTSLLISAQVYAPSHAGERYGLRPQPYLDRAGFGLTSPGGHGHRVVDLASVVDTWNLLEIRADVITNGGELEDSSDDSGRVTYRYFLNGVETGSAETIELDPTQMHAREGALNFSPGFGLTRGWQGDAAEVFLDDISVSGIGGIRITSPAANATITGRTAFQVDTSAVPNVASIQYLVNGRPLSGPNGPITTAPYAYDWHSGLVHDGPLSLVAVARDAEGNVLTTSAPVPFKVINWSTPSVESKFRTHLRGEAKLVAPTITEGISGKLSWDVEFRREMTQEDIDFDPRTYHNLVYWVDGERIASPLAPVGCAGNATTPGWAVCNAHFELDTTQYANGKHELLVQAVAPVKEQLEGGSFGMGIRPVASLQTPVTFANGRVAMEIRPQWREAFLSKGGSARLDLRAIMTDGSEEPWSGSATFESDHPAIATVSAAGVVQGVATGGTTIRIRAGARTSAVRIFVGNNGIFPHFSSDGKVLNAYTPGSSLWVRDLFALTPDEFASPVQNPNLASQARAAGVNTLEIGFYLNRPDQNDATWRPGFDARWANYEKIAKDNGFKYVLGGDEVARKPVNVLFSIGETKDPDGVASGPGRVRYALEKVKASGIVVSLEMVDEVSFLWGGQPNPQTEHPEAPSDAFVRLMSVMNGATNRPNLTWPIAGGAHHYPSGPSVAHAWMGDPAFADYASMYHTVTLANPSYAHDYSIRESVNAMEAVHSYLLGPLGLRRNAPQLGFASTCSGWFLKPAAGDASEPTEREILLNRNTAEIPGLSVMYAVAAGQAGLRGYHFDSLTWRTARANAPEGIGSYQNGASPPTVQYANGVTSLDPVGTDRWFGIAAAFNLVKQLEGYFLSPQINAIHLGPSIVTGAREGNGGRTLLAINGSEVPSTQRVNLAPYRYPGGASIVRYRLLGGSLRTEVITDRDADTVTFAPGESIVWLMKAPGSSDTVAPAVSLSYPLPNSIITQDTTVKASVSDASGIARVEFYVDSAETPAATLTAAPYSFNWGLSTARPRVWHAITARAYDKAGNMSEARTMVFRP</sequence>
<reference evidence="3" key="1">
    <citation type="submission" date="2021-12" db="EMBL/GenBank/DDBJ databases">
        <title>Discovery of the Pendulisporaceae a myxobacterial family with distinct sporulation behavior and unique specialized metabolism.</title>
        <authorList>
            <person name="Garcia R."/>
            <person name="Popoff A."/>
            <person name="Bader C.D."/>
            <person name="Loehr J."/>
            <person name="Walesch S."/>
            <person name="Walt C."/>
            <person name="Boldt J."/>
            <person name="Bunk B."/>
            <person name="Haeckl F.J.F.P.J."/>
            <person name="Gunesch A.P."/>
            <person name="Birkelbach J."/>
            <person name="Nuebel U."/>
            <person name="Pietschmann T."/>
            <person name="Bach T."/>
            <person name="Mueller R."/>
        </authorList>
    </citation>
    <scope>NUCLEOTIDE SEQUENCE</scope>
    <source>
        <strain evidence="3">MSr11367</strain>
    </source>
</reference>
<dbReference type="InterPro" id="IPR054604">
    <property type="entry name" value="SbsC_Big-like"/>
</dbReference>
<protein>
    <submittedName>
        <fullName evidence="3">Ig-like domain-containing protein</fullName>
    </submittedName>
</protein>
<gene>
    <name evidence="3" type="ORF">LVJ94_27075</name>
</gene>
<dbReference type="Pfam" id="PF17957">
    <property type="entry name" value="Big_7"/>
    <property type="match status" value="2"/>
</dbReference>
<dbReference type="SUPFAM" id="SSF49373">
    <property type="entry name" value="Invasin/intimin cell-adhesion fragments"/>
    <property type="match status" value="1"/>
</dbReference>
<evidence type="ECO:0000259" key="2">
    <source>
        <dbReference type="Pfam" id="PF22359"/>
    </source>
</evidence>
<accession>A0ABZ2KPI9</accession>
<evidence type="ECO:0000256" key="1">
    <source>
        <dbReference type="SAM" id="MobiDB-lite"/>
    </source>
</evidence>
<organism evidence="3 4">
    <name type="scientific">Pendulispora rubella</name>
    <dbReference type="NCBI Taxonomy" id="2741070"/>
    <lineage>
        <taxon>Bacteria</taxon>
        <taxon>Pseudomonadati</taxon>
        <taxon>Myxococcota</taxon>
        <taxon>Myxococcia</taxon>
        <taxon>Myxococcales</taxon>
        <taxon>Sorangiineae</taxon>
        <taxon>Pendulisporaceae</taxon>
        <taxon>Pendulispora</taxon>
    </lineage>
</organism>
<feature type="region of interest" description="Disordered" evidence="1">
    <location>
        <begin position="16"/>
        <end position="36"/>
    </location>
</feature>
<dbReference type="InterPro" id="IPR013783">
    <property type="entry name" value="Ig-like_fold"/>
</dbReference>